<name>A0A8C8K3Q8_ONCTS</name>
<dbReference type="Proteomes" id="UP000694402">
    <property type="component" value="Unassembled WGS sequence"/>
</dbReference>
<keyword evidence="2" id="KW-1185">Reference proteome</keyword>
<organism evidence="1 2">
    <name type="scientific">Oncorhynchus tshawytscha</name>
    <name type="common">Chinook salmon</name>
    <name type="synonym">Salmo tshawytscha</name>
    <dbReference type="NCBI Taxonomy" id="74940"/>
    <lineage>
        <taxon>Eukaryota</taxon>
        <taxon>Metazoa</taxon>
        <taxon>Chordata</taxon>
        <taxon>Craniata</taxon>
        <taxon>Vertebrata</taxon>
        <taxon>Euteleostomi</taxon>
        <taxon>Actinopterygii</taxon>
        <taxon>Neopterygii</taxon>
        <taxon>Teleostei</taxon>
        <taxon>Protacanthopterygii</taxon>
        <taxon>Salmoniformes</taxon>
        <taxon>Salmonidae</taxon>
        <taxon>Salmoninae</taxon>
        <taxon>Oncorhynchus</taxon>
    </lineage>
</organism>
<proteinExistence type="predicted"/>
<accession>A0A8C8K3Q8</accession>
<reference evidence="1" key="1">
    <citation type="submission" date="2025-08" db="UniProtKB">
        <authorList>
            <consortium name="Ensembl"/>
        </authorList>
    </citation>
    <scope>IDENTIFICATION</scope>
</reference>
<dbReference type="Ensembl" id="ENSOTST00005111292.2">
    <property type="protein sequence ID" value="ENSOTSP00005102912.1"/>
    <property type="gene ID" value="ENSOTSG00005047191.2"/>
</dbReference>
<dbReference type="GeneTree" id="ENSGT01000000220771"/>
<sequence length="64" mass="7695">MENPYEQTQKGCILLSDYRRIYSRHDCGKKQREISKTIKKAMGKIHVWTHIMKDTNTFDNQHLE</sequence>
<evidence type="ECO:0000313" key="2">
    <source>
        <dbReference type="Proteomes" id="UP000694402"/>
    </source>
</evidence>
<evidence type="ECO:0000313" key="1">
    <source>
        <dbReference type="Ensembl" id="ENSOTSP00005102912.1"/>
    </source>
</evidence>
<dbReference type="AlphaFoldDB" id="A0A8C8K3Q8"/>
<protein>
    <submittedName>
        <fullName evidence="1">Uncharacterized protein</fullName>
    </submittedName>
</protein>
<reference evidence="1" key="2">
    <citation type="submission" date="2025-09" db="UniProtKB">
        <authorList>
            <consortium name="Ensembl"/>
        </authorList>
    </citation>
    <scope>IDENTIFICATION</scope>
</reference>